<name>A0AAE0FMP0_9CHLO</name>
<evidence type="ECO:0000313" key="3">
    <source>
        <dbReference type="EMBL" id="KAK3262480.1"/>
    </source>
</evidence>
<proteinExistence type="predicted"/>
<keyword evidence="4" id="KW-1185">Reference proteome</keyword>
<gene>
    <name evidence="3" type="ORF">CYMTET_28665</name>
</gene>
<feature type="signal peptide" evidence="2">
    <location>
        <begin position="1"/>
        <end position="26"/>
    </location>
</feature>
<dbReference type="Proteomes" id="UP001190700">
    <property type="component" value="Unassembled WGS sequence"/>
</dbReference>
<organism evidence="3 4">
    <name type="scientific">Cymbomonas tetramitiformis</name>
    <dbReference type="NCBI Taxonomy" id="36881"/>
    <lineage>
        <taxon>Eukaryota</taxon>
        <taxon>Viridiplantae</taxon>
        <taxon>Chlorophyta</taxon>
        <taxon>Pyramimonadophyceae</taxon>
        <taxon>Pyramimonadales</taxon>
        <taxon>Pyramimonadaceae</taxon>
        <taxon>Cymbomonas</taxon>
    </lineage>
</organism>
<accession>A0AAE0FMP0</accession>
<reference evidence="3 4" key="1">
    <citation type="journal article" date="2015" name="Genome Biol. Evol.">
        <title>Comparative Genomics of a Bacterivorous Green Alga Reveals Evolutionary Causalities and Consequences of Phago-Mixotrophic Mode of Nutrition.</title>
        <authorList>
            <person name="Burns J.A."/>
            <person name="Paasch A."/>
            <person name="Narechania A."/>
            <person name="Kim E."/>
        </authorList>
    </citation>
    <scope>NUCLEOTIDE SEQUENCE [LARGE SCALE GENOMIC DNA]</scope>
    <source>
        <strain evidence="3 4">PLY_AMNH</strain>
    </source>
</reference>
<feature type="compositionally biased region" description="Low complexity" evidence="1">
    <location>
        <begin position="110"/>
        <end position="128"/>
    </location>
</feature>
<dbReference type="EMBL" id="LGRX02016159">
    <property type="protein sequence ID" value="KAK3262480.1"/>
    <property type="molecule type" value="Genomic_DNA"/>
</dbReference>
<evidence type="ECO:0000256" key="1">
    <source>
        <dbReference type="SAM" id="MobiDB-lite"/>
    </source>
</evidence>
<feature type="chain" id="PRO_5042097328" evidence="2">
    <location>
        <begin position="27"/>
        <end position="305"/>
    </location>
</feature>
<evidence type="ECO:0000313" key="4">
    <source>
        <dbReference type="Proteomes" id="UP001190700"/>
    </source>
</evidence>
<protein>
    <submittedName>
        <fullName evidence="3">Uncharacterized protein</fullName>
    </submittedName>
</protein>
<feature type="region of interest" description="Disordered" evidence="1">
    <location>
        <begin position="98"/>
        <end position="128"/>
    </location>
</feature>
<keyword evidence="2" id="KW-0732">Signal</keyword>
<dbReference type="AlphaFoldDB" id="A0AAE0FMP0"/>
<sequence length="305" mass="32379">MWIGSILRLGIVALLGVLMLQPLLLSHPSSQVSQDNHHYRRSFETISRVAPTSDPQTASLAKASSPPVSDSHISEIIIASPSPQPYRENLNVDKEVASHEAPVRLPEPLSPKSATFPATTAPSSLPTSAPTFTTAFPASSAPTSSWSATGTLGHENANITAARRIKVGDAFQRLYGSGSESPSSSDLAVPSGAYQVVDISQYMRSSKAIVKEKAHVQRSARLVKSPPSPSLLATDLTNFTISAALPANNSSEVEDSVAAVSCLLAPTPPCFCQAHHARVVAALSHRCPLAPLWDREPYGYSTVIR</sequence>
<evidence type="ECO:0000256" key="2">
    <source>
        <dbReference type="SAM" id="SignalP"/>
    </source>
</evidence>
<comment type="caution">
    <text evidence="3">The sequence shown here is derived from an EMBL/GenBank/DDBJ whole genome shotgun (WGS) entry which is preliminary data.</text>
</comment>